<name>A0ABV6CU61_9SPHN</name>
<evidence type="ECO:0000313" key="2">
    <source>
        <dbReference type="EMBL" id="MFC0204271.1"/>
    </source>
</evidence>
<organism evidence="2 3">
    <name type="scientific">Novosphingobium soli</name>
    <dbReference type="NCBI Taxonomy" id="574956"/>
    <lineage>
        <taxon>Bacteria</taxon>
        <taxon>Pseudomonadati</taxon>
        <taxon>Pseudomonadota</taxon>
        <taxon>Alphaproteobacteria</taxon>
        <taxon>Sphingomonadales</taxon>
        <taxon>Sphingomonadaceae</taxon>
        <taxon>Novosphingobium</taxon>
    </lineage>
</organism>
<proteinExistence type="predicted"/>
<dbReference type="EMBL" id="JBHLWK010000010">
    <property type="protein sequence ID" value="MFC0204271.1"/>
    <property type="molecule type" value="Genomic_DNA"/>
</dbReference>
<gene>
    <name evidence="2" type="ORF">ACFFJC_08305</name>
</gene>
<dbReference type="Proteomes" id="UP001589798">
    <property type="component" value="Unassembled WGS sequence"/>
</dbReference>
<evidence type="ECO:0000313" key="3">
    <source>
        <dbReference type="Proteomes" id="UP001589798"/>
    </source>
</evidence>
<sequence>MSAPRLSRGHPVFALLALLGGWVAGRAASWEPPQAQESASMKPSQAAGPQSQPGFVDAYGPRIAPGGQPVPIYFAAGGPPILAGWRPATGAGGAAGWSLAGTGATGPEPGPAPFAAGHLAAEFAGLAPAPRFYAPEGPGAITAALLGGAAAPTRPFLALPPARARRWSMDAWALLRRESGAGRLSPGALPATYGASQAGAVLRYRLMPTDRHVPSLYLRSTSATGQVRETALALGLSARPLPSVPIVAALEGRVTDQSGTRRVQPAAMAITELPPFALPAGFRGEAYAQAGYVGGRFATPFADGQVRADRRLLQLGSIEARLGAGAWGGVQKGAARIDAGPSATVAMPLGRGMNGRVAVDWRFRVAGDAMPGSGPAVTLSAGF</sequence>
<evidence type="ECO:0000256" key="1">
    <source>
        <dbReference type="SAM" id="MobiDB-lite"/>
    </source>
</evidence>
<reference evidence="2 3" key="1">
    <citation type="submission" date="2024-09" db="EMBL/GenBank/DDBJ databases">
        <authorList>
            <person name="Sun Q."/>
            <person name="Mori K."/>
        </authorList>
    </citation>
    <scope>NUCLEOTIDE SEQUENCE [LARGE SCALE GENOMIC DNA]</scope>
    <source>
        <strain evidence="2 3">CCM 7706</strain>
    </source>
</reference>
<evidence type="ECO:0008006" key="4">
    <source>
        <dbReference type="Google" id="ProtNLM"/>
    </source>
</evidence>
<keyword evidence="3" id="KW-1185">Reference proteome</keyword>
<comment type="caution">
    <text evidence="2">The sequence shown here is derived from an EMBL/GenBank/DDBJ whole genome shotgun (WGS) entry which is preliminary data.</text>
</comment>
<protein>
    <recommendedName>
        <fullName evidence="4">Bacterial surface antigen (D15) domain-containing protein</fullName>
    </recommendedName>
</protein>
<dbReference type="RefSeq" id="WP_379487024.1">
    <property type="nucleotide sequence ID" value="NZ_JBHLWK010000010.1"/>
</dbReference>
<feature type="compositionally biased region" description="Polar residues" evidence="1">
    <location>
        <begin position="35"/>
        <end position="53"/>
    </location>
</feature>
<feature type="region of interest" description="Disordered" evidence="1">
    <location>
        <begin position="33"/>
        <end position="60"/>
    </location>
</feature>
<accession>A0ABV6CU61</accession>